<feature type="region of interest" description="Disordered" evidence="1">
    <location>
        <begin position="72"/>
        <end position="92"/>
    </location>
</feature>
<dbReference type="Proteomes" id="UP001367508">
    <property type="component" value="Unassembled WGS sequence"/>
</dbReference>
<keyword evidence="3" id="KW-1185">Reference proteome</keyword>
<reference evidence="2 3" key="1">
    <citation type="submission" date="2024-01" db="EMBL/GenBank/DDBJ databases">
        <title>The genomes of 5 underutilized Papilionoideae crops provide insights into root nodulation and disease resistanc.</title>
        <authorList>
            <person name="Jiang F."/>
        </authorList>
    </citation>
    <scope>NUCLEOTIDE SEQUENCE [LARGE SCALE GENOMIC DNA]</scope>
    <source>
        <strain evidence="2">LVBAO_FW01</strain>
        <tissue evidence="2">Leaves</tissue>
    </source>
</reference>
<evidence type="ECO:0000313" key="2">
    <source>
        <dbReference type="EMBL" id="KAK7362132.1"/>
    </source>
</evidence>
<name>A0AAN9R7K7_CANGL</name>
<evidence type="ECO:0000256" key="1">
    <source>
        <dbReference type="SAM" id="MobiDB-lite"/>
    </source>
</evidence>
<accession>A0AAN9R7K7</accession>
<dbReference type="AlphaFoldDB" id="A0AAN9R7K7"/>
<gene>
    <name evidence="2" type="ORF">VNO77_04233</name>
</gene>
<proteinExistence type="predicted"/>
<organism evidence="2 3">
    <name type="scientific">Canavalia gladiata</name>
    <name type="common">Sword bean</name>
    <name type="synonym">Dolichos gladiatus</name>
    <dbReference type="NCBI Taxonomy" id="3824"/>
    <lineage>
        <taxon>Eukaryota</taxon>
        <taxon>Viridiplantae</taxon>
        <taxon>Streptophyta</taxon>
        <taxon>Embryophyta</taxon>
        <taxon>Tracheophyta</taxon>
        <taxon>Spermatophyta</taxon>
        <taxon>Magnoliopsida</taxon>
        <taxon>eudicotyledons</taxon>
        <taxon>Gunneridae</taxon>
        <taxon>Pentapetalae</taxon>
        <taxon>rosids</taxon>
        <taxon>fabids</taxon>
        <taxon>Fabales</taxon>
        <taxon>Fabaceae</taxon>
        <taxon>Papilionoideae</taxon>
        <taxon>50 kb inversion clade</taxon>
        <taxon>NPAAA clade</taxon>
        <taxon>indigoferoid/millettioid clade</taxon>
        <taxon>Phaseoleae</taxon>
        <taxon>Canavalia</taxon>
    </lineage>
</organism>
<protein>
    <submittedName>
        <fullName evidence="2">Uncharacterized protein</fullName>
    </submittedName>
</protein>
<evidence type="ECO:0000313" key="3">
    <source>
        <dbReference type="Proteomes" id="UP001367508"/>
    </source>
</evidence>
<dbReference type="EMBL" id="JAYMYQ010000001">
    <property type="protein sequence ID" value="KAK7362132.1"/>
    <property type="molecule type" value="Genomic_DNA"/>
</dbReference>
<comment type="caution">
    <text evidence="2">The sequence shown here is derived from an EMBL/GenBank/DDBJ whole genome shotgun (WGS) entry which is preliminary data.</text>
</comment>
<sequence>MANKDSNHNNKSVCEMSMLLVANIIRLSSPRFSSSSLTKKLPPPQEEERTHVAAVGKGYTTTWASKYYKSERRKPERIKRAGPSLYGTKIEKDDPTTYVRQAHDDVDINAENYISHIRGKIRDTANIEY</sequence>